<dbReference type="Pfam" id="PF00448">
    <property type="entry name" value="SRP54"/>
    <property type="match status" value="1"/>
</dbReference>
<evidence type="ECO:0000259" key="15">
    <source>
        <dbReference type="SMART" id="SM00382"/>
    </source>
</evidence>
<comment type="function">
    <text evidence="12">Necessary for flagellar biosynthesis. May be involved in translocation of the flagellum.</text>
</comment>
<feature type="domain" description="AAA+ ATPase" evidence="15">
    <location>
        <begin position="279"/>
        <end position="426"/>
    </location>
</feature>
<evidence type="ECO:0000256" key="14">
    <source>
        <dbReference type="SAM" id="MobiDB-lite"/>
    </source>
</evidence>
<accession>E7N0R5</accession>
<evidence type="ECO:0000256" key="4">
    <source>
        <dbReference type="ARBA" id="ARBA00022448"/>
    </source>
</evidence>
<dbReference type="InterPro" id="IPR047040">
    <property type="entry name" value="FlhF__GTPase_dom"/>
</dbReference>
<dbReference type="InterPro" id="IPR000897">
    <property type="entry name" value="SRP54_GTPase_dom"/>
</dbReference>
<keyword evidence="6" id="KW-0547">Nucleotide-binding</keyword>
<sequence length="472" mass="51025">MQVKTVRASSVKEAMEQIKDELGSDAVLLHTKKYREGGMLGGAEMIEVTAAVDETQSRVPRSAAAYTPPPAPILPTNAAERYRMNEEAFAGGTVGVAPAAVPQGYDTYAPAYQSQESMYAADGYGTAAAMNLQSPPAAAPVQQTAPLQPQPVEQPAPPSYTQHVPPPATQPEPLAEPHAEHEEDDASAARIRLLEDELAQMKTMLAAMMAASQPKEIVSIRDALKRQDVRKELREELAAKVPVADINLDSLSPRAKEVLAGYLSQVMKFTDGLRLGAHGSRVVAFIGTTGVGKTTTLAKVAAHFVLEQNLKGALITADTYRISAVEQLKKYAEILGLPVEVVYSAADLKKAIARHRSKDFILVDTAGRSQYNDFQMDELKQLLAAHPRMEKHLVVSATTKEQDAAEIMARFSACKPDRIIFTKTDETRSVGVVLNLLAGKELPLSFLSNGQSVPDDIIPATAQRLAELLLRE</sequence>
<dbReference type="RefSeq" id="WP_009349246.1">
    <property type="nucleotide sequence ID" value="NZ_GL638130.1"/>
</dbReference>
<keyword evidence="17" id="KW-0282">Flagellum</keyword>
<evidence type="ECO:0000256" key="7">
    <source>
        <dbReference type="ARBA" id="ARBA00022795"/>
    </source>
</evidence>
<dbReference type="SMART" id="SM00382">
    <property type="entry name" value="AAA"/>
    <property type="match status" value="1"/>
</dbReference>
<evidence type="ECO:0000256" key="1">
    <source>
        <dbReference type="ARBA" id="ARBA00004413"/>
    </source>
</evidence>
<feature type="compositionally biased region" description="Low complexity" evidence="14">
    <location>
        <begin position="135"/>
        <end position="147"/>
    </location>
</feature>
<feature type="region of interest" description="Disordered" evidence="14">
    <location>
        <begin position="135"/>
        <end position="186"/>
    </location>
</feature>
<dbReference type="SMART" id="SM00962">
    <property type="entry name" value="SRP54"/>
    <property type="match status" value="1"/>
</dbReference>
<dbReference type="HOGENOM" id="CLU_009301_11_4_9"/>
<keyword evidence="10" id="KW-0472">Membrane</keyword>
<dbReference type="GO" id="GO:0005525">
    <property type="term" value="F:GTP binding"/>
    <property type="evidence" value="ECO:0007669"/>
    <property type="project" value="UniProtKB-UniRule"/>
</dbReference>
<dbReference type="STRING" id="749551.HMPREF9555_00566"/>
<evidence type="ECO:0000256" key="5">
    <source>
        <dbReference type="ARBA" id="ARBA00022475"/>
    </source>
</evidence>
<name>E7N0R5_9FIRM</name>
<dbReference type="GO" id="GO:0005047">
    <property type="term" value="F:signal recognition particle binding"/>
    <property type="evidence" value="ECO:0007669"/>
    <property type="project" value="TreeGrafter"/>
</dbReference>
<dbReference type="GO" id="GO:0005886">
    <property type="term" value="C:plasma membrane"/>
    <property type="evidence" value="ECO:0007669"/>
    <property type="project" value="UniProtKB-SubCell"/>
</dbReference>
<dbReference type="GO" id="GO:0003924">
    <property type="term" value="F:GTPase activity"/>
    <property type="evidence" value="ECO:0007669"/>
    <property type="project" value="UniProtKB-UniRule"/>
</dbReference>
<evidence type="ECO:0000256" key="3">
    <source>
        <dbReference type="ARBA" id="ARBA00014919"/>
    </source>
</evidence>
<evidence type="ECO:0000256" key="6">
    <source>
        <dbReference type="ARBA" id="ARBA00022741"/>
    </source>
</evidence>
<evidence type="ECO:0000256" key="9">
    <source>
        <dbReference type="ARBA" id="ARBA00023134"/>
    </source>
</evidence>
<evidence type="ECO:0000313" key="17">
    <source>
        <dbReference type="EMBL" id="EFW30273.1"/>
    </source>
</evidence>
<dbReference type="Gene3D" id="3.40.50.300">
    <property type="entry name" value="P-loop containing nucleotide triphosphate hydrolases"/>
    <property type="match status" value="1"/>
</dbReference>
<evidence type="ECO:0000256" key="13">
    <source>
        <dbReference type="NCBIfam" id="TIGR03499"/>
    </source>
</evidence>
<proteinExistence type="inferred from homology"/>
<keyword evidence="7" id="KW-1005">Bacterial flagellum biogenesis</keyword>
<dbReference type="CDD" id="cd17873">
    <property type="entry name" value="FlhF"/>
    <property type="match status" value="1"/>
</dbReference>
<dbReference type="Gene3D" id="1.20.120.1380">
    <property type="entry name" value="Flagellar FlhF biosynthesis protein, N domain"/>
    <property type="match status" value="1"/>
</dbReference>
<evidence type="ECO:0000256" key="10">
    <source>
        <dbReference type="ARBA" id="ARBA00023136"/>
    </source>
</evidence>
<protein>
    <recommendedName>
        <fullName evidence="3 13">Flagellar biosynthesis protein FlhF</fullName>
    </recommendedName>
</protein>
<evidence type="ECO:0000313" key="18">
    <source>
        <dbReference type="Proteomes" id="UP000004633"/>
    </source>
</evidence>
<dbReference type="AlphaFoldDB" id="E7N0R5"/>
<dbReference type="Proteomes" id="UP000004633">
    <property type="component" value="Unassembled WGS sequence"/>
</dbReference>
<feature type="domain" description="SRP54-type proteins GTP-binding" evidence="16">
    <location>
        <begin position="280"/>
        <end position="471"/>
    </location>
</feature>
<keyword evidence="11" id="KW-1006">Bacterial flagellum protein export</keyword>
<dbReference type="PANTHER" id="PTHR43134">
    <property type="entry name" value="SIGNAL RECOGNITION PARTICLE RECEPTOR SUBUNIT ALPHA"/>
    <property type="match status" value="1"/>
</dbReference>
<dbReference type="SUPFAM" id="SSF52540">
    <property type="entry name" value="P-loop containing nucleoside triphosphate hydrolases"/>
    <property type="match status" value="1"/>
</dbReference>
<dbReference type="InterPro" id="IPR027417">
    <property type="entry name" value="P-loop_NTPase"/>
</dbReference>
<keyword evidence="17" id="KW-0966">Cell projection</keyword>
<organism evidence="17 18">
    <name type="scientific">Selenomonas artemidis F0399</name>
    <dbReference type="NCBI Taxonomy" id="749551"/>
    <lineage>
        <taxon>Bacteria</taxon>
        <taxon>Bacillati</taxon>
        <taxon>Bacillota</taxon>
        <taxon>Negativicutes</taxon>
        <taxon>Selenomonadales</taxon>
        <taxon>Selenomonadaceae</taxon>
        <taxon>Selenomonas</taxon>
    </lineage>
</organism>
<comment type="subcellular location">
    <subcellularLocation>
        <location evidence="1">Cell membrane</location>
        <topology evidence="1">Peripheral membrane protein</topology>
        <orientation evidence="1">Cytoplasmic side</orientation>
    </subcellularLocation>
</comment>
<reference evidence="17 18" key="1">
    <citation type="submission" date="2010-08" db="EMBL/GenBank/DDBJ databases">
        <authorList>
            <person name="Weinstock G."/>
            <person name="Sodergren E."/>
            <person name="Clifton S."/>
            <person name="Fulton L."/>
            <person name="Fulton B."/>
            <person name="Courtney L."/>
            <person name="Fronick C."/>
            <person name="Harrison M."/>
            <person name="Strong C."/>
            <person name="Farmer C."/>
            <person name="Delahaunty K."/>
            <person name="Markovic C."/>
            <person name="Hall O."/>
            <person name="Minx P."/>
            <person name="Tomlinson C."/>
            <person name="Mitreva M."/>
            <person name="Hou S."/>
            <person name="Chen J."/>
            <person name="Wollam A."/>
            <person name="Pepin K.H."/>
            <person name="Johnson M."/>
            <person name="Bhonagiri V."/>
            <person name="Zhang X."/>
            <person name="Suruliraj S."/>
            <person name="Warren W."/>
            <person name="Chinwalla A."/>
            <person name="Mardis E.R."/>
            <person name="Wilson R.K."/>
        </authorList>
    </citation>
    <scope>NUCLEOTIDE SEQUENCE [LARGE SCALE GENOMIC DNA]</scope>
    <source>
        <strain evidence="17 18">F0399</strain>
    </source>
</reference>
<keyword evidence="5" id="KW-1003">Cell membrane</keyword>
<dbReference type="GO" id="GO:0015031">
    <property type="term" value="P:protein transport"/>
    <property type="evidence" value="ECO:0007669"/>
    <property type="project" value="UniProtKB-KW"/>
</dbReference>
<evidence type="ECO:0000256" key="11">
    <source>
        <dbReference type="ARBA" id="ARBA00023225"/>
    </source>
</evidence>
<keyword evidence="9" id="KW-0342">GTP-binding</keyword>
<dbReference type="FunFam" id="3.40.50.300:FF:000695">
    <property type="entry name" value="Flagellar biosynthesis regulator FlhF"/>
    <property type="match status" value="1"/>
</dbReference>
<keyword evidence="8" id="KW-0653">Protein transport</keyword>
<keyword evidence="17" id="KW-0969">Cilium</keyword>
<dbReference type="EMBL" id="AECV01000005">
    <property type="protein sequence ID" value="EFW30273.1"/>
    <property type="molecule type" value="Genomic_DNA"/>
</dbReference>
<dbReference type="InterPro" id="IPR020006">
    <property type="entry name" value="FlhF"/>
</dbReference>
<gene>
    <name evidence="17" type="primary">flhF</name>
    <name evidence="17" type="ORF">HMPREF9555_00566</name>
</gene>
<evidence type="ECO:0000256" key="2">
    <source>
        <dbReference type="ARBA" id="ARBA00008531"/>
    </source>
</evidence>
<evidence type="ECO:0000256" key="12">
    <source>
        <dbReference type="ARBA" id="ARBA00025337"/>
    </source>
</evidence>
<comment type="caution">
    <text evidence="17">The sequence shown here is derived from an EMBL/GenBank/DDBJ whole genome shotgun (WGS) entry which is preliminary data.</text>
</comment>
<keyword evidence="18" id="KW-1185">Reference proteome</keyword>
<dbReference type="InterPro" id="IPR003593">
    <property type="entry name" value="AAA+_ATPase"/>
</dbReference>
<feature type="compositionally biased region" description="Pro residues" evidence="14">
    <location>
        <begin position="148"/>
        <end position="170"/>
    </location>
</feature>
<evidence type="ECO:0000256" key="8">
    <source>
        <dbReference type="ARBA" id="ARBA00022927"/>
    </source>
</evidence>
<comment type="similarity">
    <text evidence="2">Belongs to the GTP-binding SRP family.</text>
</comment>
<dbReference type="GO" id="GO:0006614">
    <property type="term" value="P:SRP-dependent cotranslational protein targeting to membrane"/>
    <property type="evidence" value="ECO:0007669"/>
    <property type="project" value="UniProtKB-UniRule"/>
</dbReference>
<dbReference type="GO" id="GO:0044781">
    <property type="term" value="P:bacterial-type flagellum organization"/>
    <property type="evidence" value="ECO:0007669"/>
    <property type="project" value="UniProtKB-UniRule"/>
</dbReference>
<dbReference type="PANTHER" id="PTHR43134:SF3">
    <property type="entry name" value="FLAGELLAR BIOSYNTHESIS PROTEIN FLHF"/>
    <property type="match status" value="1"/>
</dbReference>
<dbReference type="NCBIfam" id="TIGR03499">
    <property type="entry name" value="FlhF"/>
    <property type="match status" value="1"/>
</dbReference>
<evidence type="ECO:0000259" key="16">
    <source>
        <dbReference type="SMART" id="SM00962"/>
    </source>
</evidence>
<keyword evidence="4" id="KW-0813">Transport</keyword>